<proteinExistence type="predicted"/>
<reference evidence="1 2" key="1">
    <citation type="submission" date="2020-05" db="EMBL/GenBank/DDBJ databases">
        <title>Draft Genome Sequence of Ochrobactrum soli Isolated from Stable Fly Gut.</title>
        <authorList>
            <person name="Pileggi M.T."/>
            <person name="Vazhakkala L.J."/>
            <person name="Wong C.N."/>
        </authorList>
    </citation>
    <scope>NUCLEOTIDE SEQUENCE [LARGE SCALE GENOMIC DNA]</scope>
    <source>
        <strain evidence="1 2">MTP-C0764</strain>
    </source>
</reference>
<protein>
    <submittedName>
        <fullName evidence="1">Uncharacterized protein</fullName>
    </submittedName>
</protein>
<dbReference type="AlphaFoldDB" id="A0A849KU62"/>
<keyword evidence="2" id="KW-1185">Reference proteome</keyword>
<dbReference type="EMBL" id="JABFCY010000083">
    <property type="protein sequence ID" value="NNU63670.1"/>
    <property type="molecule type" value="Genomic_DNA"/>
</dbReference>
<comment type="caution">
    <text evidence="1">The sequence shown here is derived from an EMBL/GenBank/DDBJ whole genome shotgun (WGS) entry which is preliminary data.</text>
</comment>
<sequence>TLVYLRGAKVRVSQAPERLPTSAEYRAMPELQGLRGSFEEARASDEDAAGRLAASKDPDERLRLTGVLAARVNLAPVRDAL</sequence>
<feature type="non-terminal residue" evidence="1">
    <location>
        <position position="81"/>
    </location>
</feature>
<evidence type="ECO:0000313" key="2">
    <source>
        <dbReference type="Proteomes" id="UP000574931"/>
    </source>
</evidence>
<dbReference type="Proteomes" id="UP000574931">
    <property type="component" value="Unassembled WGS sequence"/>
</dbReference>
<feature type="non-terminal residue" evidence="1">
    <location>
        <position position="1"/>
    </location>
</feature>
<dbReference type="RefSeq" id="WP_171320009.1">
    <property type="nucleotide sequence ID" value="NZ_JABFCY010000083.1"/>
</dbReference>
<gene>
    <name evidence="1" type="ORF">HKX02_25985</name>
</gene>
<evidence type="ECO:0000313" key="1">
    <source>
        <dbReference type="EMBL" id="NNU63670.1"/>
    </source>
</evidence>
<organism evidence="1 2">
    <name type="scientific">Ochrobactrum soli</name>
    <dbReference type="NCBI Taxonomy" id="2448455"/>
    <lineage>
        <taxon>Bacteria</taxon>
        <taxon>Pseudomonadati</taxon>
        <taxon>Pseudomonadota</taxon>
        <taxon>Alphaproteobacteria</taxon>
        <taxon>Hyphomicrobiales</taxon>
        <taxon>Brucellaceae</taxon>
        <taxon>Brucella/Ochrobactrum group</taxon>
        <taxon>Ochrobactrum</taxon>
    </lineage>
</organism>
<name>A0A849KU62_9HYPH</name>
<accession>A0A849KU62</accession>